<reference evidence="2 3" key="1">
    <citation type="journal article" date="2016" name="Nat. Commun.">
        <title>Thousands of microbial genomes shed light on interconnected biogeochemical processes in an aquifer system.</title>
        <authorList>
            <person name="Anantharaman K."/>
            <person name="Brown C.T."/>
            <person name="Hug L.A."/>
            <person name="Sharon I."/>
            <person name="Castelle C.J."/>
            <person name="Probst A.J."/>
            <person name="Thomas B.C."/>
            <person name="Singh A."/>
            <person name="Wilkins M.J."/>
            <person name="Karaoz U."/>
            <person name="Brodie E.L."/>
            <person name="Williams K.H."/>
            <person name="Hubbard S.S."/>
            <person name="Banfield J.F."/>
        </authorList>
    </citation>
    <scope>NUCLEOTIDE SEQUENCE [LARGE SCALE GENOMIC DNA]</scope>
</reference>
<dbReference type="AlphaFoldDB" id="A0A1F5KG95"/>
<organism evidence="2 3">
    <name type="scientific">Candidatus Daviesbacteria bacterium RIFCSPHIGHO2_02_FULL_43_12</name>
    <dbReference type="NCBI Taxonomy" id="1797776"/>
    <lineage>
        <taxon>Bacteria</taxon>
        <taxon>Candidatus Daviesiibacteriota</taxon>
    </lineage>
</organism>
<dbReference type="InterPro" id="IPR038726">
    <property type="entry name" value="PDDEXK_AddAB-type"/>
</dbReference>
<protein>
    <recommendedName>
        <fullName evidence="1">PD-(D/E)XK endonuclease-like domain-containing protein</fullName>
    </recommendedName>
</protein>
<dbReference type="EMBL" id="MFDD01000014">
    <property type="protein sequence ID" value="OGE39973.1"/>
    <property type="molecule type" value="Genomic_DNA"/>
</dbReference>
<comment type="caution">
    <text evidence="2">The sequence shown here is derived from an EMBL/GenBank/DDBJ whole genome shotgun (WGS) entry which is preliminary data.</text>
</comment>
<dbReference type="Proteomes" id="UP000177328">
    <property type="component" value="Unassembled WGS sequence"/>
</dbReference>
<evidence type="ECO:0000313" key="2">
    <source>
        <dbReference type="EMBL" id="OGE39973.1"/>
    </source>
</evidence>
<name>A0A1F5KG95_9BACT</name>
<proteinExistence type="predicted"/>
<dbReference type="Pfam" id="PF12705">
    <property type="entry name" value="PDDEXK_1"/>
    <property type="match status" value="1"/>
</dbReference>
<evidence type="ECO:0000313" key="3">
    <source>
        <dbReference type="Proteomes" id="UP000177328"/>
    </source>
</evidence>
<feature type="domain" description="PD-(D/E)XK endonuclease-like" evidence="1">
    <location>
        <begin position="13"/>
        <end position="263"/>
    </location>
</feature>
<gene>
    <name evidence="2" type="ORF">A3D25_04180</name>
</gene>
<accession>A0A1F5KG95</accession>
<sequence length="290" mass="33606">MPYGDGIPRTHCFSLTDIHDFDQCVFRFLVRHDLERKFEIDDSSPKMALGTILDETIKLYHLSTATNDPEYLSFIVRGAVRHIKTSIAEKGEKSFYFKHGEFINEALIEQAIDIFKNYYAGLNGKIKKSLGKVGFCEYIIESPRAKFKLWGGPDTFEMGDDGVPEVVDYKYHEDPQKGAERLDMDLTPKLYTLLSSEQLKKMGYNRARFIIRQWTDPSNTTLFTDFDLDDLGEVVKQIKQKIEIILNNKSVSFCERSFCRACKSEKRQEYLRELEEKKMVLLSTDVLFAP</sequence>
<evidence type="ECO:0000259" key="1">
    <source>
        <dbReference type="Pfam" id="PF12705"/>
    </source>
</evidence>